<evidence type="ECO:0008006" key="3">
    <source>
        <dbReference type="Google" id="ProtNLM"/>
    </source>
</evidence>
<dbReference type="InterPro" id="IPR004401">
    <property type="entry name" value="YbaB/EbfC"/>
</dbReference>
<dbReference type="SUPFAM" id="SSF82607">
    <property type="entry name" value="YbaB-like"/>
    <property type="match status" value="1"/>
</dbReference>
<sequence length="86" mass="9502">MYELKRKADQLKKELESEVIDVEAGEVKVRINAAQKILKLDYPADIDPDKLKDAVNKSLDEAQKVAAKKMQGMMGGMGGLQDLLKG</sequence>
<name>A0A1G1WJF7_9BACT</name>
<reference evidence="1 2" key="1">
    <citation type="journal article" date="2016" name="Nat. Commun.">
        <title>Thousands of microbial genomes shed light on interconnected biogeochemical processes in an aquifer system.</title>
        <authorList>
            <person name="Anantharaman K."/>
            <person name="Brown C.T."/>
            <person name="Hug L.A."/>
            <person name="Sharon I."/>
            <person name="Castelle C.J."/>
            <person name="Probst A.J."/>
            <person name="Thomas B.C."/>
            <person name="Singh A."/>
            <person name="Wilkins M.J."/>
            <person name="Karaoz U."/>
            <person name="Brodie E.L."/>
            <person name="Williams K.H."/>
            <person name="Hubbard S.S."/>
            <person name="Banfield J.F."/>
        </authorList>
    </citation>
    <scope>NUCLEOTIDE SEQUENCE [LARGE SCALE GENOMIC DNA]</scope>
</reference>
<evidence type="ECO:0000313" key="2">
    <source>
        <dbReference type="Proteomes" id="UP000176645"/>
    </source>
</evidence>
<dbReference type="Gene3D" id="3.30.1310.10">
    <property type="entry name" value="Nucleoid-associated protein YbaB-like domain"/>
    <property type="match status" value="1"/>
</dbReference>
<organism evidence="1 2">
    <name type="scientific">Candidatus Woykebacteria bacterium RBG_19FT_COMBO_43_10</name>
    <dbReference type="NCBI Taxonomy" id="1802598"/>
    <lineage>
        <taxon>Bacteria</taxon>
        <taxon>Candidatus Woykeibacteriota</taxon>
    </lineage>
</organism>
<dbReference type="AlphaFoldDB" id="A0A1G1WJF7"/>
<protein>
    <recommendedName>
        <fullName evidence="3">Nucleoid-associated protein, YbaB/EbfC family</fullName>
    </recommendedName>
</protein>
<proteinExistence type="predicted"/>
<dbReference type="EMBL" id="MHCU01000019">
    <property type="protein sequence ID" value="OGY27865.1"/>
    <property type="molecule type" value="Genomic_DNA"/>
</dbReference>
<dbReference type="Proteomes" id="UP000176645">
    <property type="component" value="Unassembled WGS sequence"/>
</dbReference>
<accession>A0A1G1WJF7</accession>
<comment type="caution">
    <text evidence="1">The sequence shown here is derived from an EMBL/GenBank/DDBJ whole genome shotgun (WGS) entry which is preliminary data.</text>
</comment>
<dbReference type="Pfam" id="PF02575">
    <property type="entry name" value="YbaB_DNA_bd"/>
    <property type="match status" value="1"/>
</dbReference>
<gene>
    <name evidence="1" type="ORF">A2Z42_02145</name>
</gene>
<dbReference type="InterPro" id="IPR036894">
    <property type="entry name" value="YbaB-like_sf"/>
</dbReference>
<evidence type="ECO:0000313" key="1">
    <source>
        <dbReference type="EMBL" id="OGY27865.1"/>
    </source>
</evidence>
<dbReference type="GO" id="GO:0003677">
    <property type="term" value="F:DNA binding"/>
    <property type="evidence" value="ECO:0007669"/>
    <property type="project" value="InterPro"/>
</dbReference>